<name>A0A0V0ZK48_9BILA</name>
<dbReference type="GO" id="GO:0006999">
    <property type="term" value="P:nuclear pore organization"/>
    <property type="evidence" value="ECO:0007669"/>
    <property type="project" value="TreeGrafter"/>
</dbReference>
<evidence type="ECO:0000259" key="4">
    <source>
        <dbReference type="Pfam" id="PF13874"/>
    </source>
</evidence>
<dbReference type="InterPro" id="IPR024864">
    <property type="entry name" value="Nup54/Nup57/Nup44"/>
</dbReference>
<feature type="domain" description="Nucleoporin Nup54 alpha-helical" evidence="4">
    <location>
        <begin position="347"/>
        <end position="395"/>
    </location>
</feature>
<evidence type="ECO:0000256" key="2">
    <source>
        <dbReference type="ARBA" id="ARBA00022448"/>
    </source>
</evidence>
<evidence type="ECO:0000256" key="1">
    <source>
        <dbReference type="ARBA" id="ARBA00004123"/>
    </source>
</evidence>
<evidence type="ECO:0000313" key="6">
    <source>
        <dbReference type="Proteomes" id="UP000054783"/>
    </source>
</evidence>
<organism evidence="5 6">
    <name type="scientific">Trichinella patagoniensis</name>
    <dbReference type="NCBI Taxonomy" id="990121"/>
    <lineage>
        <taxon>Eukaryota</taxon>
        <taxon>Metazoa</taxon>
        <taxon>Ecdysozoa</taxon>
        <taxon>Nematoda</taxon>
        <taxon>Enoplea</taxon>
        <taxon>Dorylaimia</taxon>
        <taxon>Trichinellida</taxon>
        <taxon>Trichinellidae</taxon>
        <taxon>Trichinella</taxon>
    </lineage>
</organism>
<gene>
    <name evidence="5" type="primary">Nup54</name>
    <name evidence="5" type="ORF">T12_16379</name>
</gene>
<dbReference type="PANTHER" id="PTHR13000:SF0">
    <property type="entry name" value="NUCLEOPORIN P54"/>
    <property type="match status" value="1"/>
</dbReference>
<comment type="subcellular location">
    <subcellularLocation>
        <location evidence="1">Nucleus</location>
    </subcellularLocation>
</comment>
<accession>A0A0V0ZK48</accession>
<dbReference type="PANTHER" id="PTHR13000">
    <property type="entry name" value="NUCLEOPORIN P54"/>
    <property type="match status" value="1"/>
</dbReference>
<dbReference type="GO" id="GO:0036228">
    <property type="term" value="P:protein localization to nuclear inner membrane"/>
    <property type="evidence" value="ECO:0007669"/>
    <property type="project" value="TreeGrafter"/>
</dbReference>
<dbReference type="GO" id="GO:0017056">
    <property type="term" value="F:structural constituent of nuclear pore"/>
    <property type="evidence" value="ECO:0007669"/>
    <property type="project" value="TreeGrafter"/>
</dbReference>
<comment type="caution">
    <text evidence="5">The sequence shown here is derived from an EMBL/GenBank/DDBJ whole genome shotgun (WGS) entry which is preliminary data.</text>
</comment>
<reference evidence="5 6" key="1">
    <citation type="submission" date="2015-01" db="EMBL/GenBank/DDBJ databases">
        <title>Evolution of Trichinella species and genotypes.</title>
        <authorList>
            <person name="Korhonen P.K."/>
            <person name="Edoardo P."/>
            <person name="Giuseppe L.R."/>
            <person name="Gasser R.B."/>
        </authorList>
    </citation>
    <scope>NUCLEOTIDE SEQUENCE [LARGE SCALE GENOMIC DNA]</scope>
    <source>
        <strain evidence="5">ISS2496</strain>
    </source>
</reference>
<keyword evidence="2" id="KW-0813">Transport</keyword>
<dbReference type="Pfam" id="PF13874">
    <property type="entry name" value="Nup54"/>
    <property type="match status" value="1"/>
</dbReference>
<keyword evidence="3" id="KW-0539">Nucleus</keyword>
<sequence>MPKQKHPANHNIQYETLVLLKAFMFGNIKATVSSSTPGSLFATNPVSSSAFRFPPPSTQASLFPTPVSTVQSTLFPSLFPAVPATTQSTFFPTLANPTTTAVGFPAPALSTTTTSAPLFGTNLGSTFFGSVSNPLLQTTFTSFNTAVTGAPRPPATNVSDEIVKYILAINNPQIYGDERDLIIARFNQVLIFSGVGKGFYASNTPAVEFPPQNPFCQFKFVGYNRKLLCKDEDGFIGLLINKPEEDVKNNRQLLCDCLFQIMGSKPTISVQIESIKPAPGNKCYTVIYVVESNPSTGVKRRISASETFAFFNQNNIKVQLQTQALVENIEIKAGVMDDKLKEYLAVPPSGFDSTVWKQAQVDNPDPDRLVPWPIQGFSELLARHRLQVQETAFQENCTKVVIAEVLKYRRGHAVDKSEDALRVRLERINTNIRGPGRLKSKLLELLCHLRNSPDALNFASEIKPIGEETLMEIGKYMIAFQETLEKVITLIKKDLEDLENSNFQREQSKVKFSALSKDTNKRRIQLTNN</sequence>
<dbReference type="GO" id="GO:0044613">
    <property type="term" value="C:nuclear pore central transport channel"/>
    <property type="evidence" value="ECO:0007669"/>
    <property type="project" value="TreeGrafter"/>
</dbReference>
<protein>
    <submittedName>
        <fullName evidence="5">Nuclear pore complex protein Nup54</fullName>
    </submittedName>
</protein>
<dbReference type="GO" id="GO:0006607">
    <property type="term" value="P:NLS-bearing protein import into nucleus"/>
    <property type="evidence" value="ECO:0007669"/>
    <property type="project" value="TreeGrafter"/>
</dbReference>
<dbReference type="Proteomes" id="UP000054783">
    <property type="component" value="Unassembled WGS sequence"/>
</dbReference>
<dbReference type="AlphaFoldDB" id="A0A0V0ZK48"/>
<keyword evidence="6" id="KW-1185">Reference proteome</keyword>
<dbReference type="InterPro" id="IPR025712">
    <property type="entry name" value="Nup54_alpha-helical_dom"/>
</dbReference>
<evidence type="ECO:0000313" key="5">
    <source>
        <dbReference type="EMBL" id="KRY12757.1"/>
    </source>
</evidence>
<dbReference type="EMBL" id="JYDQ01000157">
    <property type="protein sequence ID" value="KRY12757.1"/>
    <property type="molecule type" value="Genomic_DNA"/>
</dbReference>
<proteinExistence type="predicted"/>
<evidence type="ECO:0000256" key="3">
    <source>
        <dbReference type="ARBA" id="ARBA00023242"/>
    </source>
</evidence>